<evidence type="ECO:0000313" key="1">
    <source>
        <dbReference type="EMBL" id="SDF26998.1"/>
    </source>
</evidence>
<organism evidence="1 2">
    <name type="scientific">Fontibacillus panacisegetis</name>
    <dbReference type="NCBI Taxonomy" id="670482"/>
    <lineage>
        <taxon>Bacteria</taxon>
        <taxon>Bacillati</taxon>
        <taxon>Bacillota</taxon>
        <taxon>Bacilli</taxon>
        <taxon>Bacillales</taxon>
        <taxon>Paenibacillaceae</taxon>
        <taxon>Fontibacillus</taxon>
    </lineage>
</organism>
<gene>
    <name evidence="1" type="ORF">SAMN04488542_10868</name>
</gene>
<dbReference type="AlphaFoldDB" id="A0A1G7JPW5"/>
<protein>
    <submittedName>
        <fullName evidence="1">Uncharacterized protein</fullName>
    </submittedName>
</protein>
<keyword evidence="2" id="KW-1185">Reference proteome</keyword>
<evidence type="ECO:0000313" key="2">
    <source>
        <dbReference type="Proteomes" id="UP000198972"/>
    </source>
</evidence>
<proteinExistence type="predicted"/>
<dbReference type="STRING" id="670482.SAMN04488542_10868"/>
<reference evidence="1 2" key="1">
    <citation type="submission" date="2016-10" db="EMBL/GenBank/DDBJ databases">
        <authorList>
            <person name="de Groot N.N."/>
        </authorList>
    </citation>
    <scope>NUCLEOTIDE SEQUENCE [LARGE SCALE GENOMIC DNA]</scope>
    <source>
        <strain evidence="1 2">DSM 28129</strain>
    </source>
</reference>
<dbReference type="Proteomes" id="UP000198972">
    <property type="component" value="Unassembled WGS sequence"/>
</dbReference>
<name>A0A1G7JPW5_9BACL</name>
<dbReference type="EMBL" id="FNBG01000008">
    <property type="protein sequence ID" value="SDF26998.1"/>
    <property type="molecule type" value="Genomic_DNA"/>
</dbReference>
<dbReference type="OrthoDB" id="2665147at2"/>
<dbReference type="RefSeq" id="WP_091228649.1">
    <property type="nucleotide sequence ID" value="NZ_FNBG01000008.1"/>
</dbReference>
<accession>A0A1G7JPW5</accession>
<sequence length="126" mass="14433">MYYIKDAKFSRITEHEGVPCAEIIVSPGAALAPDLYVYVARAADEEQYEIIKMLKSDASLDIDWFDNSMHQAFHVIKEEEFGDEGWPEPAKQREQFKLNLLAHPDLSVKLKAVLPPYSNNRQIKPL</sequence>